<dbReference type="Pfam" id="PF00867">
    <property type="entry name" value="XPG_I"/>
    <property type="match status" value="1"/>
</dbReference>
<proteinExistence type="predicted"/>
<dbReference type="InterPro" id="IPR006085">
    <property type="entry name" value="XPG_DNA_repair_N"/>
</dbReference>
<dbReference type="Pfam" id="PF00752">
    <property type="entry name" value="XPG_N"/>
    <property type="match status" value="1"/>
</dbReference>
<keyword evidence="9" id="KW-0234">DNA repair</keyword>
<dbReference type="GO" id="GO:0005634">
    <property type="term" value="C:nucleus"/>
    <property type="evidence" value="ECO:0007669"/>
    <property type="project" value="UniProtKB-SubCell"/>
</dbReference>
<dbReference type="PROSITE" id="PS50005">
    <property type="entry name" value="TPR"/>
    <property type="match status" value="1"/>
</dbReference>
<keyword evidence="6" id="KW-0227">DNA damage</keyword>
<dbReference type="PANTHER" id="PTHR11081:SF9">
    <property type="entry name" value="FLAP ENDONUCLEASE 1"/>
    <property type="match status" value="1"/>
</dbReference>
<feature type="region of interest" description="Disordered" evidence="12">
    <location>
        <begin position="346"/>
        <end position="372"/>
    </location>
</feature>
<evidence type="ECO:0000256" key="9">
    <source>
        <dbReference type="ARBA" id="ARBA00023204"/>
    </source>
</evidence>
<dbReference type="CDD" id="cd09857">
    <property type="entry name" value="PIN_EXO1"/>
    <property type="match status" value="1"/>
</dbReference>
<evidence type="ECO:0000256" key="5">
    <source>
        <dbReference type="ARBA" id="ARBA00022759"/>
    </source>
</evidence>
<accession>A0AAV9ICY9</accession>
<feature type="region of interest" description="Disordered" evidence="12">
    <location>
        <begin position="410"/>
        <end position="452"/>
    </location>
</feature>
<name>A0AAV9ICY9_9RHOD</name>
<dbReference type="PANTHER" id="PTHR11081">
    <property type="entry name" value="FLAP ENDONUCLEASE FAMILY MEMBER"/>
    <property type="match status" value="1"/>
</dbReference>
<sequence length="495" mass="56167">MGIQGLLPVLRPISEAIHIKLFARKRVGIDGYSWLHKGAFGCALELCTGVPTSRYLDYFIERIKMLLYYDVVPVVVFDGARLPMKSETEATRRESREMYLEKGNKLLKENHQSHAVECFQRAVNITPMMAHKVSQVLMTMGIDVIVAPYEADAQLAWFCFQNEIDAVITEDSDLIAYGVNRIIYKMGRSGDGFLISRKNLGAVEGLALSHFTQDMLQLMSIIAGCDFFPGVRGLGIKKAHEMVKRYRTLDRVFWHLRNNPKFQVEQQDFEKMAKALLTFKYQRVYDHRCKKLAYLTPLLESDPLVHSMMKVDPNLSFLGPLIPNEIVEGIALGRLHPCTWESMEENDGCNPRVKSSRTWTSSKNLSTNSPNSKTNCCSRIRILDFFQKPKNSASLTSIVTSPWMSVMPVGGGGGGGSKRKTEQREHVQDENKAPAHSVGMDSKSPPKKCKKEHLERNVLQPKTNIVHRLWSERNVDLLDAFCYRPKEENVPIDGR</sequence>
<keyword evidence="10" id="KW-0539">Nucleus</keyword>
<evidence type="ECO:0000256" key="2">
    <source>
        <dbReference type="ARBA" id="ARBA00004123"/>
    </source>
</evidence>
<evidence type="ECO:0000256" key="6">
    <source>
        <dbReference type="ARBA" id="ARBA00022763"/>
    </source>
</evidence>
<keyword evidence="8" id="KW-0460">Magnesium</keyword>
<dbReference type="InterPro" id="IPR006084">
    <property type="entry name" value="XPG/Rad2"/>
</dbReference>
<evidence type="ECO:0000259" key="14">
    <source>
        <dbReference type="SMART" id="SM00485"/>
    </source>
</evidence>
<keyword evidence="11" id="KW-0802">TPR repeat</keyword>
<feature type="compositionally biased region" description="Polar residues" evidence="12">
    <location>
        <begin position="356"/>
        <end position="372"/>
    </location>
</feature>
<keyword evidence="16" id="KW-1185">Reference proteome</keyword>
<organism evidence="15 16">
    <name type="scientific">Galdieria yellowstonensis</name>
    <dbReference type="NCBI Taxonomy" id="3028027"/>
    <lineage>
        <taxon>Eukaryota</taxon>
        <taxon>Rhodophyta</taxon>
        <taxon>Bangiophyceae</taxon>
        <taxon>Galdieriales</taxon>
        <taxon>Galdieriaceae</taxon>
        <taxon>Galdieria</taxon>
    </lineage>
</organism>
<evidence type="ECO:0000256" key="7">
    <source>
        <dbReference type="ARBA" id="ARBA00022801"/>
    </source>
</evidence>
<dbReference type="InterPro" id="IPR029060">
    <property type="entry name" value="PIN-like_dom_sf"/>
</dbReference>
<dbReference type="SUPFAM" id="SSF47807">
    <property type="entry name" value="5' to 3' exonuclease, C-terminal subdomain"/>
    <property type="match status" value="1"/>
</dbReference>
<keyword evidence="7" id="KW-0378">Hydrolase</keyword>
<feature type="repeat" description="TPR" evidence="11">
    <location>
        <begin position="96"/>
        <end position="129"/>
    </location>
</feature>
<dbReference type="Gene3D" id="1.10.150.20">
    <property type="entry name" value="5' to 3' exonuclease, C-terminal subdomain"/>
    <property type="match status" value="1"/>
</dbReference>
<dbReference type="FunFam" id="3.40.50.1010:FF:000002">
    <property type="entry name" value="Exonuclease 1, putative"/>
    <property type="match status" value="1"/>
</dbReference>
<evidence type="ECO:0000313" key="16">
    <source>
        <dbReference type="Proteomes" id="UP001300502"/>
    </source>
</evidence>
<dbReference type="GO" id="GO:0046872">
    <property type="term" value="F:metal ion binding"/>
    <property type="evidence" value="ECO:0007669"/>
    <property type="project" value="UniProtKB-KW"/>
</dbReference>
<dbReference type="PRINTS" id="PR00853">
    <property type="entry name" value="XPGRADSUPER"/>
</dbReference>
<evidence type="ECO:0000256" key="1">
    <source>
        <dbReference type="ARBA" id="ARBA00001946"/>
    </source>
</evidence>
<comment type="subcellular location">
    <subcellularLocation>
        <location evidence="2">Nucleus</location>
    </subcellularLocation>
</comment>
<dbReference type="PROSITE" id="PS00842">
    <property type="entry name" value="XPG_2"/>
    <property type="match status" value="1"/>
</dbReference>
<evidence type="ECO:0008006" key="17">
    <source>
        <dbReference type="Google" id="ProtNLM"/>
    </source>
</evidence>
<reference evidence="15 16" key="1">
    <citation type="submission" date="2022-07" db="EMBL/GenBank/DDBJ databases">
        <title>Genome-wide signatures of adaptation to extreme environments.</title>
        <authorList>
            <person name="Cho C.H."/>
            <person name="Yoon H.S."/>
        </authorList>
    </citation>
    <scope>NUCLEOTIDE SEQUENCE [LARGE SCALE GENOMIC DNA]</scope>
    <source>
        <strain evidence="15 16">108.79 E11</strain>
    </source>
</reference>
<dbReference type="EMBL" id="JANCYU010000027">
    <property type="protein sequence ID" value="KAK4525056.1"/>
    <property type="molecule type" value="Genomic_DNA"/>
</dbReference>
<dbReference type="AlphaFoldDB" id="A0AAV9ICY9"/>
<dbReference type="Proteomes" id="UP001300502">
    <property type="component" value="Unassembled WGS sequence"/>
</dbReference>
<dbReference type="FunFam" id="1.10.150.20:FF:000011">
    <property type="entry name" value="exonuclease 1"/>
    <property type="match status" value="1"/>
</dbReference>
<feature type="compositionally biased region" description="Basic and acidic residues" evidence="12">
    <location>
        <begin position="419"/>
        <end position="433"/>
    </location>
</feature>
<evidence type="ECO:0000256" key="10">
    <source>
        <dbReference type="ARBA" id="ARBA00023242"/>
    </source>
</evidence>
<evidence type="ECO:0000256" key="8">
    <source>
        <dbReference type="ARBA" id="ARBA00022842"/>
    </source>
</evidence>
<comment type="cofactor">
    <cofactor evidence="1">
        <name>Mg(2+)</name>
        <dbReference type="ChEBI" id="CHEBI:18420"/>
    </cofactor>
</comment>
<dbReference type="SUPFAM" id="SSF88723">
    <property type="entry name" value="PIN domain-like"/>
    <property type="match status" value="1"/>
</dbReference>
<evidence type="ECO:0000256" key="3">
    <source>
        <dbReference type="ARBA" id="ARBA00022722"/>
    </source>
</evidence>
<evidence type="ECO:0000256" key="4">
    <source>
        <dbReference type="ARBA" id="ARBA00022723"/>
    </source>
</evidence>
<dbReference type="SMART" id="SM00485">
    <property type="entry name" value="XPGN"/>
    <property type="match status" value="1"/>
</dbReference>
<evidence type="ECO:0000256" key="11">
    <source>
        <dbReference type="PROSITE-ProRule" id="PRU00339"/>
    </source>
</evidence>
<protein>
    <recommendedName>
        <fullName evidence="17">Exonuclease 1</fullName>
    </recommendedName>
</protein>
<dbReference type="InterPro" id="IPR006086">
    <property type="entry name" value="XPG-I_dom"/>
</dbReference>
<keyword evidence="5" id="KW-0255">Endonuclease</keyword>
<keyword evidence="4" id="KW-0479">Metal-binding</keyword>
<dbReference type="InterPro" id="IPR036279">
    <property type="entry name" value="5-3_exonuclease_C_sf"/>
</dbReference>
<dbReference type="Gene3D" id="3.40.50.1010">
    <property type="entry name" value="5'-nuclease"/>
    <property type="match status" value="1"/>
</dbReference>
<dbReference type="InterPro" id="IPR044752">
    <property type="entry name" value="PIN-like_EXO1"/>
</dbReference>
<keyword evidence="3" id="KW-0540">Nuclease</keyword>
<evidence type="ECO:0000259" key="13">
    <source>
        <dbReference type="SMART" id="SM00484"/>
    </source>
</evidence>
<dbReference type="InterPro" id="IPR019974">
    <property type="entry name" value="XPG_CS"/>
</dbReference>
<dbReference type="SMART" id="SM00484">
    <property type="entry name" value="XPGI"/>
    <property type="match status" value="1"/>
</dbReference>
<feature type="domain" description="XPG N-terminal" evidence="14">
    <location>
        <begin position="1"/>
        <end position="99"/>
    </location>
</feature>
<feature type="domain" description="XPG-I" evidence="13">
    <location>
        <begin position="138"/>
        <end position="208"/>
    </location>
</feature>
<dbReference type="InterPro" id="IPR019734">
    <property type="entry name" value="TPR_rpt"/>
</dbReference>
<gene>
    <name evidence="15" type="ORF">GAYE_SCF07G2961</name>
</gene>
<evidence type="ECO:0000313" key="15">
    <source>
        <dbReference type="EMBL" id="KAK4525056.1"/>
    </source>
</evidence>
<dbReference type="GO" id="GO:0017108">
    <property type="term" value="F:5'-flap endonuclease activity"/>
    <property type="evidence" value="ECO:0007669"/>
    <property type="project" value="TreeGrafter"/>
</dbReference>
<evidence type="ECO:0000256" key="12">
    <source>
        <dbReference type="SAM" id="MobiDB-lite"/>
    </source>
</evidence>
<comment type="caution">
    <text evidence="15">The sequence shown here is derived from an EMBL/GenBank/DDBJ whole genome shotgun (WGS) entry which is preliminary data.</text>
</comment>
<dbReference type="GO" id="GO:0006281">
    <property type="term" value="P:DNA repair"/>
    <property type="evidence" value="ECO:0007669"/>
    <property type="project" value="UniProtKB-KW"/>
</dbReference>